<dbReference type="GO" id="GO:0006046">
    <property type="term" value="P:N-acetylglucosamine catabolic process"/>
    <property type="evidence" value="ECO:0007669"/>
    <property type="project" value="TreeGrafter"/>
</dbReference>
<dbReference type="InterPro" id="IPR032466">
    <property type="entry name" value="Metal_Hydrolase"/>
</dbReference>
<evidence type="ECO:0000256" key="4">
    <source>
        <dbReference type="ARBA" id="ARBA00023277"/>
    </source>
</evidence>
<organism evidence="9 10">
    <name type="scientific">Pseudomonas aeruginosa</name>
    <dbReference type="NCBI Taxonomy" id="287"/>
    <lineage>
        <taxon>Bacteria</taxon>
        <taxon>Pseudomonadati</taxon>
        <taxon>Pseudomonadota</taxon>
        <taxon>Gammaproteobacteria</taxon>
        <taxon>Pseudomonadales</taxon>
        <taxon>Pseudomonadaceae</taxon>
        <taxon>Pseudomonas</taxon>
    </lineage>
</organism>
<feature type="binding site" evidence="7">
    <location>
        <position position="131"/>
    </location>
    <ligand>
        <name>substrate</name>
    </ligand>
</feature>
<dbReference type="CDD" id="cd00854">
    <property type="entry name" value="NagA"/>
    <property type="match status" value="1"/>
</dbReference>
<comment type="similarity">
    <text evidence="1 5">Belongs to the metallo-dependent hydrolases superfamily. NagA family.</text>
</comment>
<dbReference type="EC" id="3.5.1.25" evidence="9"/>
<keyword evidence="4 5" id="KW-0119">Carbohydrate metabolism</keyword>
<evidence type="ECO:0000256" key="8">
    <source>
        <dbReference type="PIRSR" id="PIRSR038994-3"/>
    </source>
</evidence>
<protein>
    <submittedName>
        <fullName evidence="9">N-acetylglucosamine-6-phosphate deacetylase</fullName>
        <ecNumber evidence="9">3.5.1.25</ecNumber>
    </submittedName>
</protein>
<dbReference type="Gene3D" id="3.20.20.140">
    <property type="entry name" value="Metal-dependent hydrolases"/>
    <property type="match status" value="1"/>
</dbReference>
<dbReference type="FunFam" id="3.20.20.140:FF:000004">
    <property type="entry name" value="N-acetylglucosamine-6-phosphate deacetylase"/>
    <property type="match status" value="1"/>
</dbReference>
<reference evidence="9 10" key="1">
    <citation type="submission" date="2019-11" db="EMBL/GenBank/DDBJ databases">
        <title>Genomes of ocular Pseudomonas aeruginosa isolates.</title>
        <authorList>
            <person name="Khan M."/>
            <person name="Rice S.A."/>
            <person name="Willcox M.D.P."/>
            <person name="Stapleton F."/>
        </authorList>
    </citation>
    <scope>NUCLEOTIDE SEQUENCE [LARGE SCALE GENOMIC DNA]</scope>
    <source>
        <strain evidence="9 10">PA221</strain>
    </source>
</reference>
<dbReference type="RefSeq" id="WP_003111788.1">
    <property type="nucleotide sequence ID" value="NZ_AP014651.1"/>
</dbReference>
<evidence type="ECO:0000313" key="9">
    <source>
        <dbReference type="EMBL" id="MUI34479.1"/>
    </source>
</evidence>
<evidence type="ECO:0000256" key="2">
    <source>
        <dbReference type="ARBA" id="ARBA00022723"/>
    </source>
</evidence>
<feature type="active site" description="Proton donor/acceptor" evidence="6">
    <location>
        <position position="259"/>
    </location>
</feature>
<gene>
    <name evidence="9" type="primary">nagA</name>
    <name evidence="9" type="ORF">GNQ48_05630</name>
</gene>
<dbReference type="Gene3D" id="2.30.40.10">
    <property type="entry name" value="Urease, subunit C, domain 1"/>
    <property type="match status" value="1"/>
</dbReference>
<evidence type="ECO:0000256" key="3">
    <source>
        <dbReference type="ARBA" id="ARBA00022801"/>
    </source>
</evidence>
<dbReference type="PIRSF" id="PIRSF038994">
    <property type="entry name" value="NagA"/>
    <property type="match status" value="1"/>
</dbReference>
<dbReference type="PANTHER" id="PTHR11113">
    <property type="entry name" value="N-ACETYLGLUCOSAMINE-6-PHOSPHATE DEACETYLASE"/>
    <property type="match status" value="1"/>
</dbReference>
<dbReference type="InterPro" id="IPR003764">
    <property type="entry name" value="GlcNAc_6-P_deAcase"/>
</dbReference>
<dbReference type="SUPFAM" id="SSF51338">
    <property type="entry name" value="Composite domain of metallo-dependent hydrolases"/>
    <property type="match status" value="1"/>
</dbReference>
<name>A0A0C6ENN4_PSEAI</name>
<dbReference type="SUPFAM" id="SSF51556">
    <property type="entry name" value="Metallo-dependent hydrolases"/>
    <property type="match status" value="1"/>
</dbReference>
<evidence type="ECO:0000313" key="10">
    <source>
        <dbReference type="Proteomes" id="UP000433532"/>
    </source>
</evidence>
<evidence type="ECO:0000256" key="5">
    <source>
        <dbReference type="PIRNR" id="PIRNR038994"/>
    </source>
</evidence>
<dbReference type="GO" id="GO:0046872">
    <property type="term" value="F:metal ion binding"/>
    <property type="evidence" value="ECO:0007669"/>
    <property type="project" value="UniProtKB-KW"/>
</dbReference>
<feature type="binding site" evidence="8">
    <location>
        <position position="204"/>
    </location>
    <ligand>
        <name>Zn(2+)</name>
        <dbReference type="ChEBI" id="CHEBI:29105"/>
    </ligand>
</feature>
<keyword evidence="3 5" id="KW-0378">Hydrolase</keyword>
<feature type="binding site" evidence="7">
    <location>
        <position position="215"/>
    </location>
    <ligand>
        <name>substrate</name>
    </ligand>
</feature>
<feature type="binding site" evidence="7">
    <location>
        <begin position="292"/>
        <end position="294"/>
    </location>
    <ligand>
        <name>substrate</name>
    </ligand>
</feature>
<feature type="binding site" evidence="7">
    <location>
        <begin position="207"/>
        <end position="208"/>
    </location>
    <ligand>
        <name>substrate</name>
    </ligand>
</feature>
<evidence type="ECO:0000256" key="6">
    <source>
        <dbReference type="PIRSR" id="PIRSR038994-1"/>
    </source>
</evidence>
<dbReference type="AlphaFoldDB" id="A0A0C6ENN4"/>
<evidence type="ECO:0000256" key="1">
    <source>
        <dbReference type="ARBA" id="ARBA00010716"/>
    </source>
</evidence>
<comment type="cofactor">
    <cofactor evidence="8">
        <name>a divalent metal cation</name>
        <dbReference type="ChEBI" id="CHEBI:60240"/>
    </cofactor>
    <text evidence="8">Binds 1 divalent metal cation per subunit.</text>
</comment>
<comment type="caution">
    <text evidence="9">The sequence shown here is derived from an EMBL/GenBank/DDBJ whole genome shotgun (WGS) entry which is preliminary data.</text>
</comment>
<dbReference type="Pfam" id="PF01979">
    <property type="entry name" value="Amidohydro_1"/>
    <property type="match status" value="1"/>
</dbReference>
<dbReference type="PANTHER" id="PTHR11113:SF14">
    <property type="entry name" value="N-ACETYLGLUCOSAMINE-6-PHOSPHATE DEACETYLASE"/>
    <property type="match status" value="1"/>
</dbReference>
<dbReference type="NCBIfam" id="TIGR00221">
    <property type="entry name" value="nagA"/>
    <property type="match status" value="1"/>
</dbReference>
<feature type="binding site" evidence="7">
    <location>
        <position position="238"/>
    </location>
    <ligand>
        <name>substrate</name>
    </ligand>
</feature>
<accession>A0A0C6ENN4</accession>
<keyword evidence="2 8" id="KW-0479">Metal-binding</keyword>
<dbReference type="GO" id="GO:0008448">
    <property type="term" value="F:N-acetylglucosamine-6-phosphate deacetylase activity"/>
    <property type="evidence" value="ECO:0007669"/>
    <property type="project" value="UniProtKB-EC"/>
</dbReference>
<feature type="binding site" evidence="8">
    <location>
        <position position="183"/>
    </location>
    <ligand>
        <name>Zn(2+)</name>
        <dbReference type="ChEBI" id="CHEBI:29105"/>
    </ligand>
</feature>
<proteinExistence type="inferred from homology"/>
<feature type="binding site" evidence="8">
    <location>
        <position position="120"/>
    </location>
    <ligand>
        <name>Zn(2+)</name>
        <dbReference type="ChEBI" id="CHEBI:29105"/>
    </ligand>
</feature>
<evidence type="ECO:0000256" key="7">
    <source>
        <dbReference type="PIRSR" id="PIRSR038994-2"/>
    </source>
</evidence>
<dbReference type="Proteomes" id="UP000433532">
    <property type="component" value="Unassembled WGS sequence"/>
</dbReference>
<dbReference type="InterPro" id="IPR006680">
    <property type="entry name" value="Amidohydro-rel"/>
</dbReference>
<dbReference type="EMBL" id="WOAD01000003">
    <property type="protein sequence ID" value="MUI34479.1"/>
    <property type="molecule type" value="Genomic_DNA"/>
</dbReference>
<sequence length="363" mass="38932">MLEGNILTPQGWVLGRLHIQDGRIQRIEGEPCDPADNADPYLLPGFIDLHVHGGGGRDIMEGGDAFATIARTHRRFGTTSLLATTMTAPREEIADILSQLGDYCRRSLEGGSRILGVHLEGPYINSGKLGAQPNFAHAAVLEEVEDYLRRAPIRVITIAPEIAGHRPLIRALAERGVRLQIGHTLGSYEDGVAALEAGASSFTHLYNAMTGLHHREPGIVGAALAHARYAELIPDLLHVHPGAIRVALRSIPCLYCVTDSTAAAGMPDGQYKLGSHTVTKCLGGVRLPDGTLAGSTLTMDQALRNLVKIGLPLAEASQRLSQFPADYLGLAERGRLAPAAWADVVRLDRSLELDAVMVEGELE</sequence>
<dbReference type="InterPro" id="IPR011059">
    <property type="entry name" value="Metal-dep_hydrolase_composite"/>
</dbReference>